<comment type="caution">
    <text evidence="13">The sequence shown here is derived from an EMBL/GenBank/DDBJ whole genome shotgun (WGS) entry which is preliminary data.</text>
</comment>
<dbReference type="PANTHER" id="PTHR12553:SF49">
    <property type="entry name" value="ZINC PHOSPHODIESTERASE ELAC PROTEIN 2"/>
    <property type="match status" value="1"/>
</dbReference>
<dbReference type="Pfam" id="PF12706">
    <property type="entry name" value="Lactamase_B_2"/>
    <property type="match status" value="1"/>
</dbReference>
<dbReference type="CDD" id="cd07718">
    <property type="entry name" value="RNaseZ_ELAC1_ELAC2-C-term-like_MBL-fold"/>
    <property type="match status" value="1"/>
</dbReference>
<comment type="cofactor">
    <cofactor evidence="2">
        <name>Zn(2+)</name>
        <dbReference type="ChEBI" id="CHEBI:29105"/>
    </cofactor>
</comment>
<evidence type="ECO:0000256" key="1">
    <source>
        <dbReference type="ARBA" id="ARBA00000402"/>
    </source>
</evidence>
<keyword evidence="14" id="KW-1185">Reference proteome</keyword>
<keyword evidence="7" id="KW-0479">Metal-binding</keyword>
<organism evidence="13 14">
    <name type="scientific">Gnomoniopsis smithogilvyi</name>
    <dbReference type="NCBI Taxonomy" id="1191159"/>
    <lineage>
        <taxon>Eukaryota</taxon>
        <taxon>Fungi</taxon>
        <taxon>Dikarya</taxon>
        <taxon>Ascomycota</taxon>
        <taxon>Pezizomycotina</taxon>
        <taxon>Sordariomycetes</taxon>
        <taxon>Sordariomycetidae</taxon>
        <taxon>Diaporthales</taxon>
        <taxon>Gnomoniaceae</taxon>
        <taxon>Gnomoniopsis</taxon>
    </lineage>
</organism>
<sequence length="927" mass="103197">MSSVSILTKLQRNAATLLQRSQLHQVQRRTYRSYQPVHDATITPDLFDDNRPSRISKVHSSDLARRGPRGGLIHSLVLFRARGRAILPVKSERRAPGANFTHPMLTYVQITSVPTADTPGASVLLHFDDRRYAFGRIAEGTQRVFTQRKIGMAKLDELFISGPVNWSSTGGLLGMILTIADVLAGQKGVAEQLEPKKKKKSARLSSTPSLKIYGADNITHMIATARKFIFRKGLPLRLHEIQHEPGKAENPERKPDFEDANVKVWYVSLLPEGTKPHGRKRSHDDMESGDDAELERIEGKKLVKSVVDNMFDSDWDLDAMVETTLHKVQLPATIFVKENGQLKKYDGPMPADNADCPDIPVLIRTPWPAVRVNELPRTTPSKQSISYIVKGQPRRGKFNVEAAKSLGVEKTDFKLLTAGKTVKGKDGIDVTPEMCVDPAIEGHGFAFIDLPDITYVEAFLARPEWENLTVMNTIDAIYWNLGRGVLQDERIQKFMADRQTKNHRVFSPDASPNIISMESPISQMLKMHKIDPDRFPLLVYDNEPQFSSPGSPFEVARVGAKLQLAPQIELKNDEIVPLTNSKDQRHDIPSAVIKIAEKARARLVDQSFIDSIEASEADIPNRDTEIIPLGTGSSLPSKYRNVSATLVRVPGLGSYLFDAGESTLGQLRRMYGFAKTDEILADLKAIWISHLHADHHLGTASIIKAWNDVTASFSPPPRLLVASHVNMLEWLREYADVEDYGYSRLVLAAIRGPGRPESVQEPFILSPNLAAETGLVRIDAARVDHCHGALACVFTFASSLRIAYSGDCRPSRTFAEIGKDATLLIHESTLDDELQGDALAKKHCTMSEALSVARNMRARRVLLTHFSQRYPKIPNKLELGGGEDRVKDQVALLAFDQMCVKLGDFKRAELFLPALRELLDLSDGKDD</sequence>
<evidence type="ECO:0000256" key="11">
    <source>
        <dbReference type="SAM" id="MobiDB-lite"/>
    </source>
</evidence>
<keyword evidence="8" id="KW-0255">Endonuclease</keyword>
<dbReference type="GO" id="GO:1990180">
    <property type="term" value="P:mitochondrial tRNA 3'-end processing"/>
    <property type="evidence" value="ECO:0007669"/>
    <property type="project" value="TreeGrafter"/>
</dbReference>
<name>A0A9W9CXB6_9PEZI</name>
<dbReference type="AlphaFoldDB" id="A0A9W9CXB6"/>
<evidence type="ECO:0000256" key="10">
    <source>
        <dbReference type="ARBA" id="ARBA00022833"/>
    </source>
</evidence>
<gene>
    <name evidence="13" type="ORF">N0V93_004699</name>
</gene>
<dbReference type="OrthoDB" id="527344at2759"/>
<evidence type="ECO:0000256" key="7">
    <source>
        <dbReference type="ARBA" id="ARBA00022723"/>
    </source>
</evidence>
<dbReference type="InterPro" id="IPR036866">
    <property type="entry name" value="RibonucZ/Hydroxyglut_hydro"/>
</dbReference>
<dbReference type="Pfam" id="PF13691">
    <property type="entry name" value="Lactamase_B_4"/>
    <property type="match status" value="1"/>
</dbReference>
<evidence type="ECO:0000256" key="8">
    <source>
        <dbReference type="ARBA" id="ARBA00022759"/>
    </source>
</evidence>
<protein>
    <recommendedName>
        <fullName evidence="4">ribonuclease Z</fullName>
        <ecNumber evidence="4">3.1.26.11</ecNumber>
    </recommendedName>
</protein>
<keyword evidence="5" id="KW-0819">tRNA processing</keyword>
<dbReference type="InterPro" id="IPR001279">
    <property type="entry name" value="Metallo-B-lactamas"/>
</dbReference>
<dbReference type="PANTHER" id="PTHR12553">
    <property type="entry name" value="ZINC PHOSPHODIESTERASE ELAC PROTEIN 2"/>
    <property type="match status" value="1"/>
</dbReference>
<comment type="similarity">
    <text evidence="3">Belongs to the RNase Z family.</text>
</comment>
<evidence type="ECO:0000256" key="4">
    <source>
        <dbReference type="ARBA" id="ARBA00012477"/>
    </source>
</evidence>
<evidence type="ECO:0000313" key="14">
    <source>
        <dbReference type="Proteomes" id="UP001140453"/>
    </source>
</evidence>
<keyword evidence="10" id="KW-0862">Zinc</keyword>
<keyword evidence="6" id="KW-0540">Nuclease</keyword>
<evidence type="ECO:0000256" key="6">
    <source>
        <dbReference type="ARBA" id="ARBA00022722"/>
    </source>
</evidence>
<dbReference type="Proteomes" id="UP001140453">
    <property type="component" value="Unassembled WGS sequence"/>
</dbReference>
<feature type="region of interest" description="Disordered" evidence="11">
    <location>
        <begin position="274"/>
        <end position="293"/>
    </location>
</feature>
<dbReference type="GO" id="GO:0046872">
    <property type="term" value="F:metal ion binding"/>
    <property type="evidence" value="ECO:0007669"/>
    <property type="project" value="UniProtKB-KW"/>
</dbReference>
<evidence type="ECO:0000259" key="12">
    <source>
        <dbReference type="SMART" id="SM00849"/>
    </source>
</evidence>
<proteinExistence type="inferred from homology"/>
<evidence type="ECO:0000256" key="9">
    <source>
        <dbReference type="ARBA" id="ARBA00022801"/>
    </source>
</evidence>
<keyword evidence="9" id="KW-0378">Hydrolase</keyword>
<dbReference type="EC" id="3.1.26.11" evidence="4"/>
<evidence type="ECO:0000256" key="5">
    <source>
        <dbReference type="ARBA" id="ARBA00022694"/>
    </source>
</evidence>
<comment type="catalytic activity">
    <reaction evidence="1">
        <text>Endonucleolytic cleavage of RNA, removing extra 3' nucleotides from tRNA precursor, generating 3' termini of tRNAs. A 3'-hydroxy group is left at the tRNA terminus and a 5'-phosphoryl group is left at the trailer molecule.</text>
        <dbReference type="EC" id="3.1.26.11"/>
    </reaction>
</comment>
<dbReference type="SMART" id="SM00849">
    <property type="entry name" value="Lactamase_B"/>
    <property type="match status" value="1"/>
</dbReference>
<evidence type="ECO:0000256" key="2">
    <source>
        <dbReference type="ARBA" id="ARBA00001947"/>
    </source>
</evidence>
<dbReference type="SUPFAM" id="SSF56281">
    <property type="entry name" value="Metallo-hydrolase/oxidoreductase"/>
    <property type="match status" value="2"/>
</dbReference>
<dbReference type="InterPro" id="IPR027794">
    <property type="entry name" value="tRNase_Z_dom"/>
</dbReference>
<evidence type="ECO:0000256" key="3">
    <source>
        <dbReference type="ARBA" id="ARBA00007823"/>
    </source>
</evidence>
<dbReference type="InterPro" id="IPR047151">
    <property type="entry name" value="RNZ2-like"/>
</dbReference>
<dbReference type="EMBL" id="JAPEVB010000003">
    <property type="protein sequence ID" value="KAJ4391085.1"/>
    <property type="molecule type" value="Genomic_DNA"/>
</dbReference>
<reference evidence="13" key="1">
    <citation type="submission" date="2022-10" db="EMBL/GenBank/DDBJ databases">
        <title>Tapping the CABI collections for fungal endophytes: first genome assemblies for Collariella, Neodidymelliopsis, Ascochyta clinopodiicola, Didymella pomorum, Didymosphaeria variabile, Neocosmospora piperis and Neocucurbitaria cava.</title>
        <authorList>
            <person name="Hill R."/>
        </authorList>
    </citation>
    <scope>NUCLEOTIDE SEQUENCE</scope>
    <source>
        <strain evidence="13">IMI 355082</strain>
    </source>
</reference>
<dbReference type="GO" id="GO:0042781">
    <property type="term" value="F:3'-tRNA processing endoribonuclease activity"/>
    <property type="evidence" value="ECO:0007669"/>
    <property type="project" value="UniProtKB-EC"/>
</dbReference>
<evidence type="ECO:0000313" key="13">
    <source>
        <dbReference type="EMBL" id="KAJ4391085.1"/>
    </source>
</evidence>
<accession>A0A9W9CXB6</accession>
<dbReference type="GO" id="GO:0005739">
    <property type="term" value="C:mitochondrion"/>
    <property type="evidence" value="ECO:0007669"/>
    <property type="project" value="TreeGrafter"/>
</dbReference>
<feature type="domain" description="Metallo-beta-lactamase" evidence="12">
    <location>
        <begin position="641"/>
        <end position="843"/>
    </location>
</feature>
<dbReference type="Gene3D" id="3.60.15.10">
    <property type="entry name" value="Ribonuclease Z/Hydroxyacylglutathione hydrolase-like"/>
    <property type="match status" value="2"/>
</dbReference>